<gene>
    <name evidence="2" type="ORF">C421010_020</name>
    <name evidence="1" type="ORF">S250808_020</name>
</gene>
<name>A0A1D8KIP2_9CAUD</name>
<keyword evidence="3" id="KW-1185">Reference proteome</keyword>
<evidence type="ECO:0000313" key="3">
    <source>
        <dbReference type="Proteomes" id="UP000204537"/>
    </source>
</evidence>
<dbReference type="EMBL" id="KU686197">
    <property type="protein sequence ID" value="AOV58525.1"/>
    <property type="molecule type" value="Genomic_DNA"/>
</dbReference>
<accession>A0A1D8KIP2</accession>
<protein>
    <submittedName>
        <fullName evidence="1">DNA endonuclease V</fullName>
    </submittedName>
</protein>
<dbReference type="Proteomes" id="UP000240920">
    <property type="component" value="Segment"/>
</dbReference>
<dbReference type="EMBL" id="KU686199">
    <property type="protein sequence ID" value="AOV59003.1"/>
    <property type="molecule type" value="Genomic_DNA"/>
</dbReference>
<keyword evidence="1" id="KW-0540">Nuclease</keyword>
<evidence type="ECO:0000313" key="1">
    <source>
        <dbReference type="EMBL" id="AOV58525.1"/>
    </source>
</evidence>
<dbReference type="GO" id="GO:0004519">
    <property type="term" value="F:endonuclease activity"/>
    <property type="evidence" value="ECO:0007669"/>
    <property type="project" value="UniProtKB-KW"/>
</dbReference>
<evidence type="ECO:0000313" key="4">
    <source>
        <dbReference type="Proteomes" id="UP000240920"/>
    </source>
</evidence>
<dbReference type="GeneID" id="30306534"/>
<keyword evidence="1" id="KW-0255">Endonuclease</keyword>
<dbReference type="RefSeq" id="YP_009321283.1">
    <property type="nucleotide sequence ID" value="NC_031906.1"/>
</dbReference>
<reference evidence="3 4" key="1">
    <citation type="journal article" date="2016" name="Virology">
        <title>The genomic content and context of auxiliary metabolic genes in marine cyanomyoviruses.</title>
        <authorList>
            <person name="Crummett L.T."/>
            <person name="Puxty R.J."/>
            <person name="Weihe C."/>
            <person name="Marston M.F."/>
            <person name="Martiny J.B."/>
        </authorList>
    </citation>
    <scope>NUCLEOTIDE SEQUENCE [LARGE SCALE GENOMIC DNA]</scope>
    <source>
        <strain evidence="1">0808SB25</strain>
        <strain evidence="2">1010CC42</strain>
    </source>
</reference>
<evidence type="ECO:0000313" key="2">
    <source>
        <dbReference type="EMBL" id="AOV59003.1"/>
    </source>
</evidence>
<dbReference type="SUPFAM" id="SSF51197">
    <property type="entry name" value="Clavaminate synthase-like"/>
    <property type="match status" value="1"/>
</dbReference>
<dbReference type="KEGG" id="vg:30306534"/>
<organism evidence="1 4">
    <name type="scientific">Synechococcus phage S-CAM3</name>
    <dbReference type="NCBI Taxonomy" id="1883366"/>
    <lineage>
        <taxon>Viruses</taxon>
        <taxon>Duplodnaviria</taxon>
        <taxon>Heunggongvirae</taxon>
        <taxon>Uroviricota</taxon>
        <taxon>Caudoviricetes</taxon>
        <taxon>Pantevenvirales</taxon>
        <taxon>Kyanoviridae</taxon>
        <taxon>Charybdisvirus</taxon>
        <taxon>Charybdisvirus scam3</taxon>
    </lineage>
</organism>
<sequence length="175" mass="20831">MQIIDNFMPQDWHRQLCENVIDNPYFPWFDNKVLLAETAVEKRHNQHFCHLLYKEREVQSQNFPFFVPLFEKLNVDMIYRSQLNLTTCTSEIREFGYHIDNPLENDYMKYCKTAVYYINTCDGYTGFKDGRKVESVANRLCIFSSDLMHTSTTTTSERSRYVININYFGGELAQR</sequence>
<dbReference type="OrthoDB" id="23935at10239"/>
<dbReference type="Proteomes" id="UP000204537">
    <property type="component" value="Segment"/>
</dbReference>
<dbReference type="Gene3D" id="2.60.120.620">
    <property type="entry name" value="q2cbj1_9rhob like domain"/>
    <property type="match status" value="1"/>
</dbReference>
<keyword evidence="1" id="KW-0378">Hydrolase</keyword>
<proteinExistence type="predicted"/>